<evidence type="ECO:0000256" key="5">
    <source>
        <dbReference type="ARBA" id="ARBA00022519"/>
    </source>
</evidence>
<dbReference type="InterPro" id="IPR017937">
    <property type="entry name" value="Thioredoxin_CS"/>
</dbReference>
<dbReference type="InterPro" id="IPR036249">
    <property type="entry name" value="Thioredoxin-like_sf"/>
</dbReference>
<evidence type="ECO:0000256" key="2">
    <source>
        <dbReference type="ARBA" id="ARBA00007241"/>
    </source>
</evidence>
<feature type="disulfide bond" description="Redox-active" evidence="18">
    <location>
        <begin position="129"/>
        <end position="135"/>
    </location>
</feature>
<evidence type="ECO:0000256" key="13">
    <source>
        <dbReference type="ARBA" id="ARBA00023136"/>
    </source>
</evidence>
<dbReference type="HAMAP" id="MF_00399">
    <property type="entry name" value="DbsD"/>
    <property type="match status" value="1"/>
</dbReference>
<evidence type="ECO:0000256" key="11">
    <source>
        <dbReference type="ARBA" id="ARBA00023002"/>
    </source>
</evidence>
<comment type="subcellular location">
    <subcellularLocation>
        <location evidence="1 18">Cell inner membrane</location>
        <topology evidence="1 18">Multi-pass membrane protein</topology>
    </subcellularLocation>
</comment>
<comment type="caution">
    <text evidence="18">Lacks conserved residue(s) required for the propagation of feature annotation.</text>
</comment>
<dbReference type="PROSITE" id="PS51352">
    <property type="entry name" value="THIOREDOXIN_2"/>
    <property type="match status" value="1"/>
</dbReference>
<keyword evidence="15 18" id="KW-0676">Redox-active center</keyword>
<feature type="transmembrane region" description="Helical" evidence="18">
    <location>
        <begin position="270"/>
        <end position="295"/>
    </location>
</feature>
<keyword evidence="5 18" id="KW-0997">Cell inner membrane</keyword>
<keyword evidence="7 18" id="KW-0732">Signal</keyword>
<keyword evidence="12 18" id="KW-0520">NAD</keyword>
<accession>A0A843YZP5</accession>
<evidence type="ECO:0000256" key="12">
    <source>
        <dbReference type="ARBA" id="ARBA00023027"/>
    </source>
</evidence>
<feature type="disulfide bond" description="Redox-active" evidence="18">
    <location>
        <begin position="547"/>
        <end position="550"/>
    </location>
</feature>
<evidence type="ECO:0000256" key="15">
    <source>
        <dbReference type="ARBA" id="ARBA00023284"/>
    </source>
</evidence>
<dbReference type="Proteomes" id="UP000451565">
    <property type="component" value="Unassembled WGS sequence"/>
</dbReference>
<dbReference type="CDD" id="cd02953">
    <property type="entry name" value="DsbDgamma"/>
    <property type="match status" value="1"/>
</dbReference>
<feature type="signal peptide" evidence="18">
    <location>
        <begin position="1"/>
        <end position="32"/>
    </location>
</feature>
<evidence type="ECO:0000256" key="4">
    <source>
        <dbReference type="ARBA" id="ARBA00022475"/>
    </source>
</evidence>
<dbReference type="InterPro" id="IPR022910">
    <property type="entry name" value="Thiol_diS_interchange_DbsD"/>
</dbReference>
<evidence type="ECO:0000256" key="6">
    <source>
        <dbReference type="ARBA" id="ARBA00022692"/>
    </source>
</evidence>
<feature type="transmembrane region" description="Helical" evidence="18">
    <location>
        <begin position="474"/>
        <end position="494"/>
    </location>
</feature>
<proteinExistence type="inferred from homology"/>
<evidence type="ECO:0000256" key="7">
    <source>
        <dbReference type="ARBA" id="ARBA00022729"/>
    </source>
</evidence>
<evidence type="ECO:0000256" key="3">
    <source>
        <dbReference type="ARBA" id="ARBA00022448"/>
    </source>
</evidence>
<evidence type="ECO:0000256" key="9">
    <source>
        <dbReference type="ARBA" id="ARBA00022982"/>
    </source>
</evidence>
<dbReference type="GO" id="GO:0009055">
    <property type="term" value="F:electron transfer activity"/>
    <property type="evidence" value="ECO:0007669"/>
    <property type="project" value="UniProtKB-UniRule"/>
</dbReference>
<dbReference type="PANTHER" id="PTHR32234">
    <property type="entry name" value="THIOL:DISULFIDE INTERCHANGE PROTEIN DSBD"/>
    <property type="match status" value="1"/>
</dbReference>
<dbReference type="AlphaFoldDB" id="A0A843YZP5"/>
<dbReference type="InterPro" id="IPR013766">
    <property type="entry name" value="Thioredoxin_domain"/>
</dbReference>
<dbReference type="GO" id="GO:0045454">
    <property type="term" value="P:cell redox homeostasis"/>
    <property type="evidence" value="ECO:0007669"/>
    <property type="project" value="TreeGrafter"/>
</dbReference>
<feature type="domain" description="Thioredoxin" evidence="19">
    <location>
        <begin position="506"/>
        <end position="634"/>
    </location>
</feature>
<keyword evidence="3 18" id="KW-0813">Transport</keyword>
<feature type="transmembrane region" description="Helical" evidence="18">
    <location>
        <begin position="348"/>
        <end position="380"/>
    </location>
</feature>
<keyword evidence="13 18" id="KW-0472">Membrane</keyword>
<evidence type="ECO:0000256" key="14">
    <source>
        <dbReference type="ARBA" id="ARBA00023157"/>
    </source>
</evidence>
<keyword evidence="14 18" id="KW-1015">Disulfide bond</keyword>
<evidence type="ECO:0000256" key="1">
    <source>
        <dbReference type="ARBA" id="ARBA00004429"/>
    </source>
</evidence>
<dbReference type="Pfam" id="PF13899">
    <property type="entry name" value="Thioredoxin_7"/>
    <property type="match status" value="1"/>
</dbReference>
<dbReference type="PANTHER" id="PTHR32234:SF0">
    <property type="entry name" value="THIOL:DISULFIDE INTERCHANGE PROTEIN DSBD"/>
    <property type="match status" value="1"/>
</dbReference>
<feature type="transmembrane region" description="Helical" evidence="18">
    <location>
        <begin position="222"/>
        <end position="249"/>
    </location>
</feature>
<dbReference type="NCBIfam" id="NF001419">
    <property type="entry name" value="PRK00293.1"/>
    <property type="match status" value="1"/>
</dbReference>
<dbReference type="Pfam" id="PF11412">
    <property type="entry name" value="DsbD_N"/>
    <property type="match status" value="1"/>
</dbReference>
<dbReference type="EC" id="1.8.1.8" evidence="18"/>
<dbReference type="InterPro" id="IPR003834">
    <property type="entry name" value="Cyt_c_assmbl_TM_dom"/>
</dbReference>
<dbReference type="InterPro" id="IPR028250">
    <property type="entry name" value="DsbDN"/>
</dbReference>
<keyword evidence="9 18" id="KW-0249">Electron transport</keyword>
<dbReference type="InterPro" id="IPR035671">
    <property type="entry name" value="DsbD_gamma"/>
</dbReference>
<dbReference type="GO" id="GO:0005886">
    <property type="term" value="C:plasma membrane"/>
    <property type="evidence" value="ECO:0007669"/>
    <property type="project" value="UniProtKB-SubCell"/>
</dbReference>
<comment type="catalytic activity">
    <reaction evidence="16 18">
        <text>[protein]-dithiol + NAD(+) = [protein]-disulfide + NADH + H(+)</text>
        <dbReference type="Rhea" id="RHEA:18749"/>
        <dbReference type="Rhea" id="RHEA-COMP:10593"/>
        <dbReference type="Rhea" id="RHEA-COMP:10594"/>
        <dbReference type="ChEBI" id="CHEBI:15378"/>
        <dbReference type="ChEBI" id="CHEBI:29950"/>
        <dbReference type="ChEBI" id="CHEBI:50058"/>
        <dbReference type="ChEBI" id="CHEBI:57540"/>
        <dbReference type="ChEBI" id="CHEBI:57945"/>
        <dbReference type="EC" id="1.8.1.8"/>
    </reaction>
</comment>
<feature type="transmembrane region" description="Helical" evidence="18">
    <location>
        <begin position="392"/>
        <end position="415"/>
    </location>
</feature>
<dbReference type="SUPFAM" id="SSF52833">
    <property type="entry name" value="Thioredoxin-like"/>
    <property type="match status" value="1"/>
</dbReference>
<feature type="transmembrane region" description="Helical" evidence="18">
    <location>
        <begin position="427"/>
        <end position="445"/>
    </location>
</feature>
<dbReference type="Gene3D" id="2.60.40.1250">
    <property type="entry name" value="Thiol:disulfide interchange protein DsbD, N-terminal domain"/>
    <property type="match status" value="1"/>
</dbReference>
<dbReference type="GO" id="GO:0047134">
    <property type="term" value="F:protein-disulfide reductase [NAD(P)H] activity"/>
    <property type="evidence" value="ECO:0007669"/>
    <property type="project" value="UniProtKB-UniRule"/>
</dbReference>
<keyword evidence="21" id="KW-1185">Reference proteome</keyword>
<sequence length="634" mass="67326" precursor="true">MFKSSRLRFSTSAIVFVIFSVLAWAMMSPAHADEDYLAPEAAFKFSARMADAKTAEVTYAIADGYYMYRERFHFSAEGATLGEPQIPKGIIKFDPTFQKDVEIYHNSITVRIPVEATGPYTLIVTGQGCADRGLCYPPLEHRITLSPEGAVAGSKLLGAMAAAKGAVSGLDTPNAANANSDADINQQRTLADTKALSAISTANNATDSDVGHIESSLKGGKLLVIMPLFFLLGLGLAFTPCVLPMVPILSSIIVGDSAQQTSGAASRRRGFMLSVAYALGMAIIYTALGVAAGLAGEGLAAMLQNPWVLSAFALLMVLMALSMFDVYQLQLPASMQTKLSQASDKQSAGKLAGVFVMGALSALIVGPCVAAPLAGALVYISQTRDVVIGGSALFAMAVGMSVPLLLVGISAGTLLPRAGAWMNAVKRFFGVLMLGVAIWMISPVISPVIHMLLWAALGIGYGAYLLWNKPSGWLAKALGLVFMILGLLQLVGAATGGRDVANPLGHLTGQQVAHTEFTRVKSVAELDAALAQTNGKPALLDFYADWCVSCKEMEKFTFIDPRVQSRFANMVLLQIDVTANNEDDKAMLKRFNLFGPPGIILFDKQGKEISGSRVIGYQNADKFVQSLTALDKIQ</sequence>
<reference evidence="20 21" key="1">
    <citation type="submission" date="2019-10" db="EMBL/GenBank/DDBJ databases">
        <title>Glaciimonas soli sp. nov., a psychrophilic bacterium isolated from the forest soil of a high elevation mountain in Taiwan.</title>
        <authorList>
            <person name="Wang L.-T."/>
            <person name="Shieh W.Y."/>
        </authorList>
    </citation>
    <scope>NUCLEOTIDE SEQUENCE [LARGE SCALE GENOMIC DNA]</scope>
    <source>
        <strain evidence="20 21">GS1</strain>
    </source>
</reference>
<organism evidence="20 21">
    <name type="scientific">Glaciimonas soli</name>
    <dbReference type="NCBI Taxonomy" id="2590999"/>
    <lineage>
        <taxon>Bacteria</taxon>
        <taxon>Pseudomonadati</taxon>
        <taxon>Pseudomonadota</taxon>
        <taxon>Betaproteobacteria</taxon>
        <taxon>Burkholderiales</taxon>
        <taxon>Oxalobacteraceae</taxon>
        <taxon>Glaciimonas</taxon>
    </lineage>
</organism>
<dbReference type="Pfam" id="PF02683">
    <property type="entry name" value="DsbD_TM"/>
    <property type="match status" value="1"/>
</dbReference>
<dbReference type="RefSeq" id="WP_153236327.1">
    <property type="nucleotide sequence ID" value="NZ_WINI01000014.1"/>
</dbReference>
<comment type="caution">
    <text evidence="20">The sequence shown here is derived from an EMBL/GenBank/DDBJ whole genome shotgun (WGS) entry which is preliminary data.</text>
</comment>
<evidence type="ECO:0000313" key="20">
    <source>
        <dbReference type="EMBL" id="MQR02702.1"/>
    </source>
</evidence>
<keyword evidence="11 18" id="KW-0560">Oxidoreductase</keyword>
<keyword evidence="10 18" id="KW-1133">Transmembrane helix</keyword>
<dbReference type="Gene3D" id="3.40.30.10">
    <property type="entry name" value="Glutaredoxin"/>
    <property type="match status" value="1"/>
</dbReference>
<comment type="function">
    <text evidence="18">Required to facilitate the formation of correct disulfide bonds in some periplasmic proteins and for the assembly of the periplasmic c-type cytochromes. Acts by transferring electrons from cytoplasmic thioredoxin to the periplasm. This transfer involves a cascade of disulfide bond formation and reduction steps.</text>
</comment>
<comment type="catalytic activity">
    <reaction evidence="17 18">
        <text>[protein]-dithiol + NADP(+) = [protein]-disulfide + NADPH + H(+)</text>
        <dbReference type="Rhea" id="RHEA:18753"/>
        <dbReference type="Rhea" id="RHEA-COMP:10593"/>
        <dbReference type="Rhea" id="RHEA-COMP:10594"/>
        <dbReference type="ChEBI" id="CHEBI:15378"/>
        <dbReference type="ChEBI" id="CHEBI:29950"/>
        <dbReference type="ChEBI" id="CHEBI:50058"/>
        <dbReference type="ChEBI" id="CHEBI:57783"/>
        <dbReference type="ChEBI" id="CHEBI:58349"/>
        <dbReference type="EC" id="1.8.1.8"/>
    </reaction>
</comment>
<feature type="transmembrane region" description="Helical" evidence="18">
    <location>
        <begin position="307"/>
        <end position="327"/>
    </location>
</feature>
<keyword evidence="8 18" id="KW-0201">Cytochrome c-type biogenesis</keyword>
<dbReference type="SUPFAM" id="SSF74863">
    <property type="entry name" value="Thiol:disulfide interchange protein DsbD, N-terminal domain (DsbD-alpha)"/>
    <property type="match status" value="1"/>
</dbReference>
<keyword evidence="6 18" id="KW-0812">Transmembrane</keyword>
<keyword evidence="4 18" id="KW-1003">Cell membrane</keyword>
<evidence type="ECO:0000256" key="16">
    <source>
        <dbReference type="ARBA" id="ARBA00047388"/>
    </source>
</evidence>
<comment type="similarity">
    <text evidence="2 18">Belongs to the thioredoxin family. DsbD subfamily.</text>
</comment>
<protein>
    <recommendedName>
        <fullName evidence="18">Thiol:disulfide interchange protein DsbD</fullName>
        <ecNumber evidence="18">1.8.1.8</ecNumber>
    </recommendedName>
    <alternativeName>
        <fullName evidence="18">Protein-disulfide reductase</fullName>
        <shortName evidence="18">Disulfide reductase</shortName>
    </alternativeName>
</protein>
<feature type="chain" id="PRO_5033179479" description="Thiol:disulfide interchange protein DsbD" evidence="18">
    <location>
        <begin position="33"/>
        <end position="634"/>
    </location>
</feature>
<evidence type="ECO:0000259" key="19">
    <source>
        <dbReference type="PROSITE" id="PS51352"/>
    </source>
</evidence>
<evidence type="ECO:0000256" key="8">
    <source>
        <dbReference type="ARBA" id="ARBA00022748"/>
    </source>
</evidence>
<dbReference type="PROSITE" id="PS00194">
    <property type="entry name" value="THIOREDOXIN_1"/>
    <property type="match status" value="1"/>
</dbReference>
<evidence type="ECO:0000256" key="18">
    <source>
        <dbReference type="HAMAP-Rule" id="MF_00399"/>
    </source>
</evidence>
<evidence type="ECO:0000256" key="10">
    <source>
        <dbReference type="ARBA" id="ARBA00022989"/>
    </source>
</evidence>
<evidence type="ECO:0000313" key="21">
    <source>
        <dbReference type="Proteomes" id="UP000451565"/>
    </source>
</evidence>
<evidence type="ECO:0000256" key="17">
    <source>
        <dbReference type="ARBA" id="ARBA00047804"/>
    </source>
</evidence>
<name>A0A843YZP5_9BURK</name>
<gene>
    <name evidence="18 20" type="primary">dsbD</name>
    <name evidence="20" type="ORF">GEV47_18650</name>
</gene>
<dbReference type="GO" id="GO:0017004">
    <property type="term" value="P:cytochrome complex assembly"/>
    <property type="evidence" value="ECO:0007669"/>
    <property type="project" value="UniProtKB-UniRule"/>
</dbReference>
<dbReference type="EMBL" id="WINI01000014">
    <property type="protein sequence ID" value="MQR02702.1"/>
    <property type="molecule type" value="Genomic_DNA"/>
</dbReference>
<dbReference type="InterPro" id="IPR036929">
    <property type="entry name" value="DsbDN_sf"/>
</dbReference>
<dbReference type="OrthoDB" id="9811036at2"/>